<protein>
    <submittedName>
        <fullName evidence="1">Uncharacterized protein</fullName>
    </submittedName>
</protein>
<dbReference type="EMBL" id="HBIN01019955">
    <property type="protein sequence ID" value="CAE0445206.1"/>
    <property type="molecule type" value="Transcribed_RNA"/>
</dbReference>
<accession>A0A7S3V1E2</accession>
<proteinExistence type="predicted"/>
<name>A0A7S3V1E2_9STRA</name>
<organism evidence="1">
    <name type="scientific">Aplanochytrium stocchinoi</name>
    <dbReference type="NCBI Taxonomy" id="215587"/>
    <lineage>
        <taxon>Eukaryota</taxon>
        <taxon>Sar</taxon>
        <taxon>Stramenopiles</taxon>
        <taxon>Bigyra</taxon>
        <taxon>Labyrinthulomycetes</taxon>
        <taxon>Thraustochytrida</taxon>
        <taxon>Thraustochytriidae</taxon>
        <taxon>Aplanochytrium</taxon>
    </lineage>
</organism>
<dbReference type="AlphaFoldDB" id="A0A7S3V1E2"/>
<evidence type="ECO:0000313" key="1">
    <source>
        <dbReference type="EMBL" id="CAE0445206.1"/>
    </source>
</evidence>
<sequence>MSPAIFGKIRVDTRSKKTQSTGENKRMTILVVGTGYRAQAITETFLNQKCKVILVPKIPELVPRYVLLEESLGDGETADTEKYLEKNGLRRRIQAKHTTGTCHNSETNSEFIKVKKRRSTSFTDKMFEKLLLKKSRNNHDTLQTTNLSGNHTKNIQNQRNIVRDQSIKGNASASMSADRNAQIVDQMFPLFSMKTPWKENKEIPPECVKYFRERNELRWKFSSNVAVADTFEEIDQAIQAVLNDGGSIALIFLACEYQFIMSIYGLKLVQIISKSLTKKSKGTYAIYCFYRQIPNMLSRLEEYGVHSDNVAIVTTFHDLKALPQQMASDQKVTNYWYGYKRPVYLFPKCGTSSSKYRFDAAMKSYEEVFGTRLDVQPENYNEEFNSLSIRSKFGWVGVNCLKRGLPSLFAASDPDVCMSLYLGNKSTPDHLYEFLAPFYVGLQLLRADKNNKPYNPDGQYNKAIDMNRHELVAKAIKEVLAQRPYWYNVNIFWNLERIKGFEDWFMERASGSFRNGKEILEDPYVSFEHRYVLREIIRELESKGKNMDACRGLLLATKAMYLSSCLDLVHTAA</sequence>
<reference evidence="1" key="1">
    <citation type="submission" date="2021-01" db="EMBL/GenBank/DDBJ databases">
        <authorList>
            <person name="Corre E."/>
            <person name="Pelletier E."/>
            <person name="Niang G."/>
            <person name="Scheremetjew M."/>
            <person name="Finn R."/>
            <person name="Kale V."/>
            <person name="Holt S."/>
            <person name="Cochrane G."/>
            <person name="Meng A."/>
            <person name="Brown T."/>
            <person name="Cohen L."/>
        </authorList>
    </citation>
    <scope>NUCLEOTIDE SEQUENCE</scope>
    <source>
        <strain evidence="1">GSBS06</strain>
    </source>
</reference>
<gene>
    <name evidence="1" type="ORF">ASTO00021_LOCUS15225</name>
</gene>